<gene>
    <name evidence="3" type="ORF">ACFYWW_11955</name>
</gene>
<accession>A0ABW6RD47</accession>
<dbReference type="PANTHER" id="PTHR31157:SF1">
    <property type="entry name" value="SCP DOMAIN-CONTAINING PROTEIN"/>
    <property type="match status" value="1"/>
</dbReference>
<dbReference type="Pfam" id="PF00188">
    <property type="entry name" value="CAP"/>
    <property type="match status" value="1"/>
</dbReference>
<dbReference type="SUPFAM" id="SSF55797">
    <property type="entry name" value="PR-1-like"/>
    <property type="match status" value="1"/>
</dbReference>
<sequence>MLSLAATTPAATTAEPPPPAEKHTPSLPDPWEETWQPPVTGQTYRPRAQAALIRLLNRERIRNGCRPLRTHPAVTRAAQRHSDYMARVGELSHTGAHASRPGDRLTDEGYRWHRVAENLARSKPKAATALRLWKNSPKHRAAMLTCAYHHAGVGMSTRDGQGWWTLLLTKRR</sequence>
<name>A0ABW6RD47_9ACTN</name>
<feature type="region of interest" description="Disordered" evidence="1">
    <location>
        <begin position="1"/>
        <end position="41"/>
    </location>
</feature>
<dbReference type="EMBL" id="JBIAPK010000003">
    <property type="protein sequence ID" value="MFF3339428.1"/>
    <property type="molecule type" value="Genomic_DNA"/>
</dbReference>
<evidence type="ECO:0000259" key="2">
    <source>
        <dbReference type="Pfam" id="PF00188"/>
    </source>
</evidence>
<reference evidence="3 4" key="1">
    <citation type="submission" date="2024-10" db="EMBL/GenBank/DDBJ databases">
        <title>The Natural Products Discovery Center: Release of the First 8490 Sequenced Strains for Exploring Actinobacteria Biosynthetic Diversity.</title>
        <authorList>
            <person name="Kalkreuter E."/>
            <person name="Kautsar S.A."/>
            <person name="Yang D."/>
            <person name="Bader C.D."/>
            <person name="Teijaro C.N."/>
            <person name="Fluegel L."/>
            <person name="Davis C.M."/>
            <person name="Simpson J.R."/>
            <person name="Lauterbach L."/>
            <person name="Steele A.D."/>
            <person name="Gui C."/>
            <person name="Meng S."/>
            <person name="Li G."/>
            <person name="Viehrig K."/>
            <person name="Ye F."/>
            <person name="Su P."/>
            <person name="Kiefer A.F."/>
            <person name="Nichols A."/>
            <person name="Cepeda A.J."/>
            <person name="Yan W."/>
            <person name="Fan B."/>
            <person name="Jiang Y."/>
            <person name="Adhikari A."/>
            <person name="Zheng C.-J."/>
            <person name="Schuster L."/>
            <person name="Cowan T.M."/>
            <person name="Smanski M.J."/>
            <person name="Chevrette M.G."/>
            <person name="De Carvalho L.P.S."/>
            <person name="Shen B."/>
        </authorList>
    </citation>
    <scope>NUCLEOTIDE SEQUENCE [LARGE SCALE GENOMIC DNA]</scope>
    <source>
        <strain evidence="3 4">NPDC003029</strain>
    </source>
</reference>
<evidence type="ECO:0000313" key="4">
    <source>
        <dbReference type="Proteomes" id="UP001601976"/>
    </source>
</evidence>
<dbReference type="CDD" id="cd05379">
    <property type="entry name" value="CAP_bacterial"/>
    <property type="match status" value="1"/>
</dbReference>
<dbReference type="Proteomes" id="UP001601976">
    <property type="component" value="Unassembled WGS sequence"/>
</dbReference>
<organism evidence="3 4">
    <name type="scientific">Streptomyces flavidovirens</name>
    <dbReference type="NCBI Taxonomy" id="67298"/>
    <lineage>
        <taxon>Bacteria</taxon>
        <taxon>Bacillati</taxon>
        <taxon>Actinomycetota</taxon>
        <taxon>Actinomycetes</taxon>
        <taxon>Kitasatosporales</taxon>
        <taxon>Streptomycetaceae</taxon>
        <taxon>Streptomyces</taxon>
    </lineage>
</organism>
<protein>
    <submittedName>
        <fullName evidence="3">CAP domain-containing protein</fullName>
    </submittedName>
</protein>
<evidence type="ECO:0000256" key="1">
    <source>
        <dbReference type="SAM" id="MobiDB-lite"/>
    </source>
</evidence>
<dbReference type="InterPro" id="IPR035940">
    <property type="entry name" value="CAP_sf"/>
</dbReference>
<dbReference type="PANTHER" id="PTHR31157">
    <property type="entry name" value="SCP DOMAIN-CONTAINING PROTEIN"/>
    <property type="match status" value="1"/>
</dbReference>
<dbReference type="Gene3D" id="3.40.33.10">
    <property type="entry name" value="CAP"/>
    <property type="match status" value="1"/>
</dbReference>
<feature type="compositionally biased region" description="Low complexity" evidence="1">
    <location>
        <begin position="1"/>
        <end position="14"/>
    </location>
</feature>
<keyword evidence="4" id="KW-1185">Reference proteome</keyword>
<dbReference type="RefSeq" id="WP_355712119.1">
    <property type="nucleotide sequence ID" value="NZ_JBEXNP010000001.1"/>
</dbReference>
<dbReference type="InterPro" id="IPR014044">
    <property type="entry name" value="CAP_dom"/>
</dbReference>
<feature type="domain" description="SCP" evidence="2">
    <location>
        <begin position="54"/>
        <end position="165"/>
    </location>
</feature>
<evidence type="ECO:0000313" key="3">
    <source>
        <dbReference type="EMBL" id="MFF3339428.1"/>
    </source>
</evidence>
<proteinExistence type="predicted"/>
<comment type="caution">
    <text evidence="3">The sequence shown here is derived from an EMBL/GenBank/DDBJ whole genome shotgun (WGS) entry which is preliminary data.</text>
</comment>